<gene>
    <name evidence="8" type="ORF">N0V89_003346</name>
</gene>
<evidence type="ECO:0000256" key="1">
    <source>
        <dbReference type="ARBA" id="ARBA00004141"/>
    </source>
</evidence>
<dbReference type="GO" id="GO:0016020">
    <property type="term" value="C:membrane"/>
    <property type="evidence" value="ECO:0007669"/>
    <property type="project" value="UniProtKB-SubCell"/>
</dbReference>
<dbReference type="InterPro" id="IPR020846">
    <property type="entry name" value="MFS_dom"/>
</dbReference>
<comment type="caution">
    <text evidence="8">The sequence shown here is derived from an EMBL/GenBank/DDBJ whole genome shotgun (WGS) entry which is preliminary data.</text>
</comment>
<dbReference type="PROSITE" id="PS50850">
    <property type="entry name" value="MFS"/>
    <property type="match status" value="1"/>
</dbReference>
<comment type="subcellular location">
    <subcellularLocation>
        <location evidence="1">Membrane</location>
        <topology evidence="1">Multi-pass membrane protein</topology>
    </subcellularLocation>
</comment>
<dbReference type="SUPFAM" id="SSF103473">
    <property type="entry name" value="MFS general substrate transporter"/>
    <property type="match status" value="1"/>
</dbReference>
<feature type="transmembrane region" description="Helical" evidence="6">
    <location>
        <begin position="305"/>
        <end position="332"/>
    </location>
</feature>
<dbReference type="OrthoDB" id="6339427at2759"/>
<dbReference type="Pfam" id="PF00083">
    <property type="entry name" value="Sugar_tr"/>
    <property type="match status" value="2"/>
</dbReference>
<dbReference type="EMBL" id="JAPEUX010000002">
    <property type="protein sequence ID" value="KAJ4358762.1"/>
    <property type="molecule type" value="Genomic_DNA"/>
</dbReference>
<protein>
    <recommendedName>
        <fullName evidence="7">Major facilitator superfamily (MFS) profile domain-containing protein</fullName>
    </recommendedName>
</protein>
<dbReference type="Proteomes" id="UP001140513">
    <property type="component" value="Unassembled WGS sequence"/>
</dbReference>
<evidence type="ECO:0000256" key="2">
    <source>
        <dbReference type="ARBA" id="ARBA00022448"/>
    </source>
</evidence>
<evidence type="ECO:0000259" key="7">
    <source>
        <dbReference type="PROSITE" id="PS50850"/>
    </source>
</evidence>
<evidence type="ECO:0000256" key="3">
    <source>
        <dbReference type="ARBA" id="ARBA00022692"/>
    </source>
</evidence>
<dbReference type="PANTHER" id="PTHR48020">
    <property type="entry name" value="PROTON MYO-INOSITOL COTRANSPORTER"/>
    <property type="match status" value="1"/>
</dbReference>
<name>A0A9W9CF97_9PLEO</name>
<dbReference type="PANTHER" id="PTHR48020:SF14">
    <property type="entry name" value="SUGAR TRANSPORTER, PUTATIVE-RELATED"/>
    <property type="match status" value="1"/>
</dbReference>
<keyword evidence="2" id="KW-0813">Transport</keyword>
<dbReference type="GeneID" id="80906876"/>
<keyword evidence="5 6" id="KW-0472">Membrane</keyword>
<keyword evidence="3 6" id="KW-0812">Transmembrane</keyword>
<evidence type="ECO:0000313" key="8">
    <source>
        <dbReference type="EMBL" id="KAJ4358762.1"/>
    </source>
</evidence>
<keyword evidence="9" id="KW-1185">Reference proteome</keyword>
<feature type="domain" description="Major facilitator superfamily (MFS) profile" evidence="7">
    <location>
        <begin position="1"/>
        <end position="375"/>
    </location>
</feature>
<reference evidence="8" key="1">
    <citation type="submission" date="2022-10" db="EMBL/GenBank/DDBJ databases">
        <title>Tapping the CABI collections for fungal endophytes: first genome assemblies for Collariella, Neodidymelliopsis, Ascochyta clinopodiicola, Didymella pomorum, Didymosphaeria variabile, Neocosmospora piperis and Neocucurbitaria cava.</title>
        <authorList>
            <person name="Hill R."/>
        </authorList>
    </citation>
    <scope>NUCLEOTIDE SEQUENCE</scope>
    <source>
        <strain evidence="8">IMI 356815</strain>
    </source>
</reference>
<feature type="transmembrane region" description="Helical" evidence="6">
    <location>
        <begin position="352"/>
        <end position="371"/>
    </location>
</feature>
<evidence type="ECO:0000256" key="6">
    <source>
        <dbReference type="SAM" id="Phobius"/>
    </source>
</evidence>
<dbReference type="Gene3D" id="1.20.1250.20">
    <property type="entry name" value="MFS general substrate transporter like domains"/>
    <property type="match status" value="3"/>
</dbReference>
<feature type="transmembrane region" description="Helical" evidence="6">
    <location>
        <begin position="29"/>
        <end position="50"/>
    </location>
</feature>
<dbReference type="GO" id="GO:0022857">
    <property type="term" value="F:transmembrane transporter activity"/>
    <property type="evidence" value="ECO:0007669"/>
    <property type="project" value="InterPro"/>
</dbReference>
<evidence type="ECO:0000256" key="5">
    <source>
        <dbReference type="ARBA" id="ARBA00023136"/>
    </source>
</evidence>
<keyword evidence="4 6" id="KW-1133">Transmembrane helix</keyword>
<dbReference type="InterPro" id="IPR036259">
    <property type="entry name" value="MFS_trans_sf"/>
</dbReference>
<proteinExistence type="predicted"/>
<evidence type="ECO:0000256" key="4">
    <source>
        <dbReference type="ARBA" id="ARBA00022989"/>
    </source>
</evidence>
<dbReference type="InterPro" id="IPR050814">
    <property type="entry name" value="Myo-inositol_Transporter"/>
</dbReference>
<evidence type="ECO:0000313" key="9">
    <source>
        <dbReference type="Proteomes" id="UP001140513"/>
    </source>
</evidence>
<sequence length="467" mass="53350">MNWQLFDAFGLFLGFTANLIVSKSGDNSWRYEVASAVIPTICLLTLIWTIPESPRWFLKKGRYAEAFRSFCAIRPTPLQAAAELFYANAQLQAELQLLQRSTRGSDKKVITEARAKKRRNSEYAGETMNIEDPEKNTDDIGVTAQPGNNASYGCLSLSGRLRYFWTFLHLRDELADGELDEYQLCAKRSYFVDRIVQLFRIPRIRRATTAALIMMISQQLCGINILQFYKFIDTRGRRFLLLSSYPGMILSMLAACLAYNIENDKSRLIVVVFFMFCFIFFYSWGQGPVPFAYSSEVFPQLNREAGMSFAVFANLFGCGIIALVVPQLTLALNHTASTARETTDLKTGESRLLGIFTCLNVIALILIFFFVPETAVAITGVDDAQGLNYISLEELNYIFSATTKQHVGYQMKRMVPWAREMVKWKWKTYVLRRGARAGEKPEWPEPLFTYIQAEEFERADDGETRRE</sequence>
<accession>A0A9W9CF97</accession>
<dbReference type="AlphaFoldDB" id="A0A9W9CF97"/>
<feature type="transmembrane region" description="Helical" evidence="6">
    <location>
        <begin position="239"/>
        <end position="261"/>
    </location>
</feature>
<feature type="transmembrane region" description="Helical" evidence="6">
    <location>
        <begin position="268"/>
        <end position="285"/>
    </location>
</feature>
<dbReference type="RefSeq" id="XP_056075621.1">
    <property type="nucleotide sequence ID" value="XM_056212148.1"/>
</dbReference>
<organism evidence="8 9">
    <name type="scientific">Didymosphaeria variabile</name>
    <dbReference type="NCBI Taxonomy" id="1932322"/>
    <lineage>
        <taxon>Eukaryota</taxon>
        <taxon>Fungi</taxon>
        <taxon>Dikarya</taxon>
        <taxon>Ascomycota</taxon>
        <taxon>Pezizomycotina</taxon>
        <taxon>Dothideomycetes</taxon>
        <taxon>Pleosporomycetidae</taxon>
        <taxon>Pleosporales</taxon>
        <taxon>Massarineae</taxon>
        <taxon>Didymosphaeriaceae</taxon>
        <taxon>Didymosphaeria</taxon>
    </lineage>
</organism>
<dbReference type="InterPro" id="IPR005828">
    <property type="entry name" value="MFS_sugar_transport-like"/>
</dbReference>